<evidence type="ECO:0000256" key="2">
    <source>
        <dbReference type="ARBA" id="ARBA00008854"/>
    </source>
</evidence>
<protein>
    <submittedName>
        <fullName evidence="6">LemA family protein</fullName>
    </submittedName>
</protein>
<dbReference type="HOGENOM" id="CLU_056714_0_0_6"/>
<dbReference type="EMBL" id="ACKY01000002">
    <property type="protein sequence ID" value="EEV89841.1"/>
    <property type="molecule type" value="Genomic_DNA"/>
</dbReference>
<dbReference type="Gene3D" id="1.20.1440.20">
    <property type="entry name" value="LemA-like domain"/>
    <property type="match status" value="1"/>
</dbReference>
<keyword evidence="5" id="KW-0472">Membrane</keyword>
<evidence type="ECO:0000256" key="1">
    <source>
        <dbReference type="ARBA" id="ARBA00004167"/>
    </source>
</evidence>
<accession>C8N6A0</accession>
<evidence type="ECO:0000313" key="6">
    <source>
        <dbReference type="EMBL" id="EEV89841.1"/>
    </source>
</evidence>
<dbReference type="GeneID" id="84789043"/>
<dbReference type="GO" id="GO:0016020">
    <property type="term" value="C:membrane"/>
    <property type="evidence" value="ECO:0007669"/>
    <property type="project" value="UniProtKB-SubCell"/>
</dbReference>
<reference evidence="6 7" key="1">
    <citation type="submission" date="2009-08" db="EMBL/GenBank/DDBJ databases">
        <authorList>
            <person name="Qin X."/>
            <person name="Bachman B."/>
            <person name="Battles P."/>
            <person name="Bell A."/>
            <person name="Bess C."/>
            <person name="Bickham C."/>
            <person name="Chaboub L."/>
            <person name="Chen D."/>
            <person name="Coyle M."/>
            <person name="Deiros D.R."/>
            <person name="Dinh H."/>
            <person name="Forbes L."/>
            <person name="Fowler G."/>
            <person name="Francisco L."/>
            <person name="Fu Q."/>
            <person name="Gubbala S."/>
            <person name="Hale W."/>
            <person name="Han Y."/>
            <person name="Hemphill L."/>
            <person name="Highlander S.K."/>
            <person name="Hirani K."/>
            <person name="Hogues M."/>
            <person name="Jackson L."/>
            <person name="Jakkamsetti A."/>
            <person name="Javaid M."/>
            <person name="Jiang H."/>
            <person name="Korchina V."/>
            <person name="Kovar C."/>
            <person name="Lara F."/>
            <person name="Lee S."/>
            <person name="Mata R."/>
            <person name="Mathew T."/>
            <person name="Moen C."/>
            <person name="Morales K."/>
            <person name="Munidasa M."/>
            <person name="Nazareth L."/>
            <person name="Ngo R."/>
            <person name="Nguyen L."/>
            <person name="Okwuonu G."/>
            <person name="Ongeri F."/>
            <person name="Patil S."/>
            <person name="Petrosino J."/>
            <person name="Pham C."/>
            <person name="Pham P."/>
            <person name="Pu L.-L."/>
            <person name="Puazo M."/>
            <person name="Raj R."/>
            <person name="Reid J."/>
            <person name="Rouhana J."/>
            <person name="Saada N."/>
            <person name="Shang Y."/>
            <person name="Simmons D."/>
            <person name="Thornton R."/>
            <person name="Warren J."/>
            <person name="Weissenberger G."/>
            <person name="Zhang J."/>
            <person name="Zhang L."/>
            <person name="Zhou C."/>
            <person name="Zhu D."/>
            <person name="Muzny D."/>
            <person name="Worley K."/>
            <person name="Gibbs R."/>
        </authorList>
    </citation>
    <scope>NUCLEOTIDE SEQUENCE [LARGE SCALE GENOMIC DNA]</scope>
    <source>
        <strain evidence="7">ATCC 15826 / DSM 8339 / NCTC 10426 / 6573</strain>
    </source>
</reference>
<comment type="similarity">
    <text evidence="2">Belongs to the LemA family.</text>
</comment>
<dbReference type="PANTHER" id="PTHR34478:SF2">
    <property type="entry name" value="MEMBRANE PROTEIN"/>
    <property type="match status" value="1"/>
</dbReference>
<organism evidence="6 7">
    <name type="scientific">Cardiobacterium hominis (strain ATCC 15826 / DSM 8339 / NCTC 10426 / 6573)</name>
    <dbReference type="NCBI Taxonomy" id="638300"/>
    <lineage>
        <taxon>Bacteria</taxon>
        <taxon>Pseudomonadati</taxon>
        <taxon>Pseudomonadota</taxon>
        <taxon>Gammaproteobacteria</taxon>
        <taxon>Cardiobacteriales</taxon>
        <taxon>Cardiobacteriaceae</taxon>
        <taxon>Cardiobacterium</taxon>
    </lineage>
</organism>
<name>C8N6A0_CARH6</name>
<keyword evidence="7" id="KW-1185">Reference proteome</keyword>
<gene>
    <name evidence="6" type="primary">lemA</name>
    <name evidence="6" type="ORF">HMPREF0198_0013</name>
</gene>
<dbReference type="OrthoDB" id="9804152at2"/>
<evidence type="ECO:0000256" key="3">
    <source>
        <dbReference type="ARBA" id="ARBA00022692"/>
    </source>
</evidence>
<evidence type="ECO:0000256" key="4">
    <source>
        <dbReference type="ARBA" id="ARBA00022989"/>
    </source>
</evidence>
<comment type="caution">
    <text evidence="6">The sequence shown here is derived from an EMBL/GenBank/DDBJ whole genome shotgun (WGS) entry which is preliminary data.</text>
</comment>
<evidence type="ECO:0000256" key="5">
    <source>
        <dbReference type="ARBA" id="ARBA00023136"/>
    </source>
</evidence>
<dbReference type="InterPro" id="IPR007156">
    <property type="entry name" value="MamQ_LemA"/>
</dbReference>
<keyword evidence="4" id="KW-1133">Transmembrane helix</keyword>
<dbReference type="Pfam" id="PF04011">
    <property type="entry name" value="LemA"/>
    <property type="match status" value="1"/>
</dbReference>
<dbReference type="RefSeq" id="WP_004138812.1">
    <property type="nucleotide sequence ID" value="NZ_GG694025.1"/>
</dbReference>
<dbReference type="AlphaFoldDB" id="C8N6A0"/>
<dbReference type="InterPro" id="IPR023353">
    <property type="entry name" value="LemA-like_dom_sf"/>
</dbReference>
<dbReference type="Proteomes" id="UP000004870">
    <property type="component" value="Unassembled WGS sequence"/>
</dbReference>
<comment type="subcellular location">
    <subcellularLocation>
        <location evidence="1">Membrane</location>
        <topology evidence="1">Single-pass membrane protein</topology>
    </subcellularLocation>
</comment>
<evidence type="ECO:0000313" key="7">
    <source>
        <dbReference type="Proteomes" id="UP000004870"/>
    </source>
</evidence>
<proteinExistence type="inferred from homology"/>
<dbReference type="PANTHER" id="PTHR34478">
    <property type="entry name" value="PROTEIN LEMA"/>
    <property type="match status" value="1"/>
</dbReference>
<sequence length="197" mass="21806">MKRLPFILLGLAIILGAYGVALYNSLQRADESVNAAWSEVVNQYQRRADLVPNLVETVKGYAKHEQTLLTEITAARARVSSIAPTPEMLSDAAALERYRAAQSELGNSLARLLAVSENYPDLKASRNFENLMTQLEGTENRITTARNRYIEQVRDYNSRLRTFPASLIASSIGMTAKANFQVENEAAISTPPQVSFP</sequence>
<keyword evidence="3" id="KW-0812">Transmembrane</keyword>
<dbReference type="SUPFAM" id="SSF140478">
    <property type="entry name" value="LemA-like"/>
    <property type="match status" value="1"/>
</dbReference>